<evidence type="ECO:0000256" key="1">
    <source>
        <dbReference type="SAM" id="MobiDB-lite"/>
    </source>
</evidence>
<feature type="region of interest" description="Disordered" evidence="1">
    <location>
        <begin position="1"/>
        <end position="27"/>
    </location>
</feature>
<feature type="non-terminal residue" evidence="2">
    <location>
        <position position="78"/>
    </location>
</feature>
<dbReference type="AlphaFoldDB" id="A0A2C6KRD2"/>
<evidence type="ECO:0000313" key="2">
    <source>
        <dbReference type="EMBL" id="PHJ19619.1"/>
    </source>
</evidence>
<reference evidence="2 3" key="1">
    <citation type="journal article" date="2017" name="Int. J. Parasitol.">
        <title>The genome of the protozoan parasite Cystoisospora suis and a reverse vaccinology approach to identify vaccine candidates.</title>
        <authorList>
            <person name="Palmieri N."/>
            <person name="Shrestha A."/>
            <person name="Ruttkowski B."/>
            <person name="Beck T."/>
            <person name="Vogl C."/>
            <person name="Tomley F."/>
            <person name="Blake D.P."/>
            <person name="Joachim A."/>
        </authorList>
    </citation>
    <scope>NUCLEOTIDE SEQUENCE [LARGE SCALE GENOMIC DNA]</scope>
    <source>
        <strain evidence="2 3">Wien I</strain>
    </source>
</reference>
<comment type="caution">
    <text evidence="2">The sequence shown here is derived from an EMBL/GenBank/DDBJ whole genome shotgun (WGS) entry which is preliminary data.</text>
</comment>
<feature type="compositionally biased region" description="Low complexity" evidence="1">
    <location>
        <begin position="52"/>
        <end position="63"/>
    </location>
</feature>
<proteinExistence type="predicted"/>
<keyword evidence="3" id="KW-1185">Reference proteome</keyword>
<sequence length="78" mass="8805">ERPSWEEKQQEGGRRKGRKKTEMPPPWMQGLEEAFSLSLTSSFDRSPSFGFSHPSAVSFSSSSPGKKKGTERKKMERG</sequence>
<accession>A0A2C6KRD2</accession>
<dbReference type="VEuPathDB" id="ToxoDB:CSUI_006550"/>
<dbReference type="GeneID" id="94429917"/>
<feature type="region of interest" description="Disordered" evidence="1">
    <location>
        <begin position="42"/>
        <end position="78"/>
    </location>
</feature>
<dbReference type="Proteomes" id="UP000221165">
    <property type="component" value="Unassembled WGS sequence"/>
</dbReference>
<evidence type="ECO:0000313" key="3">
    <source>
        <dbReference type="Proteomes" id="UP000221165"/>
    </source>
</evidence>
<name>A0A2C6KRD2_9APIC</name>
<dbReference type="EMBL" id="MIGC01003318">
    <property type="protein sequence ID" value="PHJ19619.1"/>
    <property type="molecule type" value="Genomic_DNA"/>
</dbReference>
<dbReference type="RefSeq" id="XP_067921317.1">
    <property type="nucleotide sequence ID" value="XM_068066706.1"/>
</dbReference>
<gene>
    <name evidence="2" type="ORF">CSUI_006550</name>
</gene>
<organism evidence="2 3">
    <name type="scientific">Cystoisospora suis</name>
    <dbReference type="NCBI Taxonomy" id="483139"/>
    <lineage>
        <taxon>Eukaryota</taxon>
        <taxon>Sar</taxon>
        <taxon>Alveolata</taxon>
        <taxon>Apicomplexa</taxon>
        <taxon>Conoidasida</taxon>
        <taxon>Coccidia</taxon>
        <taxon>Eucoccidiorida</taxon>
        <taxon>Eimeriorina</taxon>
        <taxon>Sarcocystidae</taxon>
        <taxon>Cystoisospora</taxon>
    </lineage>
</organism>
<feature type="non-terminal residue" evidence="2">
    <location>
        <position position="1"/>
    </location>
</feature>
<feature type="compositionally biased region" description="Basic and acidic residues" evidence="1">
    <location>
        <begin position="1"/>
        <end position="14"/>
    </location>
</feature>
<protein>
    <submittedName>
        <fullName evidence="2">Uncharacterized protein</fullName>
    </submittedName>
</protein>